<protein>
    <submittedName>
        <fullName evidence="1">Uncharacterized protein</fullName>
    </submittedName>
</protein>
<reference evidence="1" key="1">
    <citation type="submission" date="2020-02" db="EMBL/GenBank/DDBJ databases">
        <authorList>
            <person name="Meier V. D."/>
        </authorList>
    </citation>
    <scope>NUCLEOTIDE SEQUENCE</scope>
    <source>
        <strain evidence="1">AVDCRST_MAG28</strain>
    </source>
</reference>
<dbReference type="EMBL" id="CADCVE010000091">
    <property type="protein sequence ID" value="CAA9462933.1"/>
    <property type="molecule type" value="Genomic_DNA"/>
</dbReference>
<organism evidence="1">
    <name type="scientific">uncultured Rubrobacteraceae bacterium</name>
    <dbReference type="NCBI Taxonomy" id="349277"/>
    <lineage>
        <taxon>Bacteria</taxon>
        <taxon>Bacillati</taxon>
        <taxon>Actinomycetota</taxon>
        <taxon>Rubrobacteria</taxon>
        <taxon>Rubrobacterales</taxon>
        <taxon>Rubrobacteraceae</taxon>
        <taxon>environmental samples</taxon>
    </lineage>
</organism>
<sequence>MTPEQIEQALTQAGWRLDGGFSEYLIVGYDDHASILAHSWVWEKDTHVFELSDERTERVYWVHSIPTPWQAKLLLEEYGSPSQEEELPGTLYEFGQYGYAS</sequence>
<accession>A0A6J4RBG1</accession>
<evidence type="ECO:0000313" key="1">
    <source>
        <dbReference type="EMBL" id="CAA9462933.1"/>
    </source>
</evidence>
<name>A0A6J4RBG1_9ACTN</name>
<dbReference type="AlphaFoldDB" id="A0A6J4RBG1"/>
<proteinExistence type="predicted"/>
<gene>
    <name evidence="1" type="ORF">AVDCRST_MAG28-3615</name>
</gene>